<sequence>MKLLMFYAPHFWYRTFEKTLDHVPDRDEEAECRDAVVVFYHAEAHDEDRRDKVVVKWVKNIKWLARKFGTEAVVLHSFNHLASTKAHAETTQGMVNEVKERLARTGFQVMETPFGYLNEWKIHVAGDSLAKVFKDI</sequence>
<keyword evidence="2" id="KW-0436">Ligase</keyword>
<proteinExistence type="predicted"/>
<dbReference type="Gene3D" id="3.50.80.10">
    <property type="entry name" value="D-tyrosyl-tRNA(Tyr) deacylase"/>
    <property type="match status" value="1"/>
</dbReference>
<dbReference type="InterPro" id="IPR015011">
    <property type="entry name" value="Threonyl-tRNA_syn_edit_dom_arc"/>
</dbReference>
<name>A0A1M4UJX1_9BACT</name>
<dbReference type="Pfam" id="PF08915">
    <property type="entry name" value="tRNA-Thr_ED"/>
    <property type="match status" value="1"/>
</dbReference>
<dbReference type="InterPro" id="IPR023509">
    <property type="entry name" value="DTD-like_sf"/>
</dbReference>
<dbReference type="OrthoDB" id="9789820at2"/>
<protein>
    <submittedName>
        <fullName evidence="2">Editing domain of threonyl-tRNA synthetase</fullName>
    </submittedName>
</protein>
<dbReference type="RefSeq" id="WP_073036648.1">
    <property type="nucleotide sequence ID" value="NZ_FQVB01000005.1"/>
</dbReference>
<dbReference type="GO" id="GO:0005524">
    <property type="term" value="F:ATP binding"/>
    <property type="evidence" value="ECO:0007669"/>
    <property type="project" value="InterPro"/>
</dbReference>
<keyword evidence="3" id="KW-1185">Reference proteome</keyword>
<dbReference type="STRING" id="1121391.SAMN02745206_00503"/>
<dbReference type="GO" id="GO:0004829">
    <property type="term" value="F:threonine-tRNA ligase activity"/>
    <property type="evidence" value="ECO:0007669"/>
    <property type="project" value="InterPro"/>
</dbReference>
<dbReference type="AlphaFoldDB" id="A0A1M4UJX1"/>
<feature type="domain" description="Threonyl-tRNA synthetase editing" evidence="1">
    <location>
        <begin position="1"/>
        <end position="136"/>
    </location>
</feature>
<evidence type="ECO:0000259" key="1">
    <source>
        <dbReference type="Pfam" id="PF08915"/>
    </source>
</evidence>
<dbReference type="GO" id="GO:0005737">
    <property type="term" value="C:cytoplasm"/>
    <property type="evidence" value="ECO:0007669"/>
    <property type="project" value="InterPro"/>
</dbReference>
<keyword evidence="2" id="KW-0030">Aminoacyl-tRNA synthetase</keyword>
<organism evidence="2 3">
    <name type="scientific">Desulfacinum infernum DSM 9756</name>
    <dbReference type="NCBI Taxonomy" id="1121391"/>
    <lineage>
        <taxon>Bacteria</taxon>
        <taxon>Pseudomonadati</taxon>
        <taxon>Thermodesulfobacteriota</taxon>
        <taxon>Syntrophobacteria</taxon>
        <taxon>Syntrophobacterales</taxon>
        <taxon>Syntrophobacteraceae</taxon>
        <taxon>Desulfacinum</taxon>
    </lineage>
</organism>
<gene>
    <name evidence="2" type="ORF">SAMN02745206_00503</name>
</gene>
<evidence type="ECO:0000313" key="2">
    <source>
        <dbReference type="EMBL" id="SHE57036.1"/>
    </source>
</evidence>
<reference evidence="3" key="1">
    <citation type="submission" date="2016-11" db="EMBL/GenBank/DDBJ databases">
        <authorList>
            <person name="Varghese N."/>
            <person name="Submissions S."/>
        </authorList>
    </citation>
    <scope>NUCLEOTIDE SEQUENCE [LARGE SCALE GENOMIC DNA]</scope>
    <source>
        <strain evidence="3">DSM 9756</strain>
    </source>
</reference>
<accession>A0A1M4UJX1</accession>
<dbReference type="EMBL" id="FQVB01000005">
    <property type="protein sequence ID" value="SHE57036.1"/>
    <property type="molecule type" value="Genomic_DNA"/>
</dbReference>
<evidence type="ECO:0000313" key="3">
    <source>
        <dbReference type="Proteomes" id="UP000184076"/>
    </source>
</evidence>
<dbReference type="GO" id="GO:0008270">
    <property type="term" value="F:zinc ion binding"/>
    <property type="evidence" value="ECO:0007669"/>
    <property type="project" value="InterPro"/>
</dbReference>
<dbReference type="Proteomes" id="UP000184076">
    <property type="component" value="Unassembled WGS sequence"/>
</dbReference>